<reference evidence="2 3" key="1">
    <citation type="journal article" date="2015" name="Int. J. Syst. Evol. Microbiol.">
        <title>Streptomyces gilvifuscus sp. nov., an actinomycete that produces antibacterial compounds isolated from soil.</title>
        <authorList>
            <person name="Nguyen T.M."/>
            <person name="Kim J."/>
        </authorList>
    </citation>
    <scope>NUCLEOTIDE SEQUENCE [LARGE SCALE GENOMIC DNA]</scope>
    <source>
        <strain evidence="2 3">T113</strain>
    </source>
</reference>
<evidence type="ECO:0000256" key="1">
    <source>
        <dbReference type="SAM" id="Phobius"/>
    </source>
</evidence>
<dbReference type="InterPro" id="IPR020017">
    <property type="entry name" value="XapX_domain"/>
</dbReference>
<dbReference type="RefSeq" id="WP_200703986.1">
    <property type="nucleotide sequence ID" value="NZ_JAQOSK010000021.1"/>
</dbReference>
<sequence length="74" mass="7826">MNPSFLRAAAWSFAAGLLMGAVYWALDVRSPAPPLLGLTGLFGIVVGERAASAIRSRLTARTPSAPHEDTAHEH</sequence>
<proteinExistence type="predicted"/>
<protein>
    <submittedName>
        <fullName evidence="2">DUF1427 family protein</fullName>
    </submittedName>
</protein>
<keyword evidence="1" id="KW-0472">Membrane</keyword>
<accession>A0ABT5G681</accession>
<comment type="caution">
    <text evidence="2">The sequence shown here is derived from an EMBL/GenBank/DDBJ whole genome shotgun (WGS) entry which is preliminary data.</text>
</comment>
<keyword evidence="1" id="KW-1133">Transmembrane helix</keyword>
<dbReference type="Pfam" id="PF07235">
    <property type="entry name" value="DUF1427"/>
    <property type="match status" value="1"/>
</dbReference>
<evidence type="ECO:0000313" key="2">
    <source>
        <dbReference type="EMBL" id="MDC2960338.1"/>
    </source>
</evidence>
<feature type="transmembrane region" description="Helical" evidence="1">
    <location>
        <begin position="32"/>
        <end position="51"/>
    </location>
</feature>
<dbReference type="InterPro" id="IPR009872">
    <property type="entry name" value="DUF1427"/>
</dbReference>
<gene>
    <name evidence="2" type="ORF">PO587_38520</name>
</gene>
<keyword evidence="3" id="KW-1185">Reference proteome</keyword>
<evidence type="ECO:0000313" key="3">
    <source>
        <dbReference type="Proteomes" id="UP001221328"/>
    </source>
</evidence>
<keyword evidence="1" id="KW-0812">Transmembrane</keyword>
<feature type="transmembrane region" description="Helical" evidence="1">
    <location>
        <begin position="5"/>
        <end position="26"/>
    </location>
</feature>
<name>A0ABT5G681_9ACTN</name>
<dbReference type="Proteomes" id="UP001221328">
    <property type="component" value="Unassembled WGS sequence"/>
</dbReference>
<organism evidence="2 3">
    <name type="scientific">Streptomyces gilvifuscus</name>
    <dbReference type="NCBI Taxonomy" id="1550617"/>
    <lineage>
        <taxon>Bacteria</taxon>
        <taxon>Bacillati</taxon>
        <taxon>Actinomycetota</taxon>
        <taxon>Actinomycetes</taxon>
        <taxon>Kitasatosporales</taxon>
        <taxon>Streptomycetaceae</taxon>
        <taxon>Streptomyces</taxon>
    </lineage>
</organism>
<dbReference type="NCBIfam" id="TIGR03510">
    <property type="entry name" value="XapX"/>
    <property type="match status" value="1"/>
</dbReference>
<dbReference type="EMBL" id="JAQOSK010000021">
    <property type="protein sequence ID" value="MDC2960338.1"/>
    <property type="molecule type" value="Genomic_DNA"/>
</dbReference>